<proteinExistence type="predicted"/>
<dbReference type="EMBL" id="JAYFSI010000027">
    <property type="protein sequence ID" value="MEA5367715.1"/>
    <property type="molecule type" value="Genomic_DNA"/>
</dbReference>
<evidence type="ECO:0000313" key="2">
    <source>
        <dbReference type="Proteomes" id="UP001304298"/>
    </source>
</evidence>
<accession>A0ABU5RP73</accession>
<comment type="caution">
    <text evidence="1">The sequence shown here is derived from an EMBL/GenBank/DDBJ whole genome shotgun (WGS) entry which is preliminary data.</text>
</comment>
<keyword evidence="2" id="KW-1185">Reference proteome</keyword>
<reference evidence="1 2" key="1">
    <citation type="submission" date="2023-12" db="EMBL/GenBank/DDBJ databases">
        <title>Amycolatopsis sp. V23-08.</title>
        <authorList>
            <person name="Somphong A."/>
        </authorList>
    </citation>
    <scope>NUCLEOTIDE SEQUENCE [LARGE SCALE GENOMIC DNA]</scope>
    <source>
        <strain evidence="1 2">V23-08</strain>
    </source>
</reference>
<dbReference type="Proteomes" id="UP001304298">
    <property type="component" value="Unassembled WGS sequence"/>
</dbReference>
<evidence type="ECO:0008006" key="3">
    <source>
        <dbReference type="Google" id="ProtNLM"/>
    </source>
</evidence>
<sequence length="108" mass="11709">MVSLLGGIIPTPDSVLHRKTLGDGADGEQHADAVARFGRWENTTSQIQNAEGRVVTLSGVIYLEAAADPHVGDRLAKAAAEPDWRRVEKVDSATWFDGSVMHHEVYVS</sequence>
<dbReference type="RefSeq" id="WP_323337848.1">
    <property type="nucleotide sequence ID" value="NZ_JAYFSI010000027.1"/>
</dbReference>
<name>A0ABU5RP73_9PSEU</name>
<evidence type="ECO:0000313" key="1">
    <source>
        <dbReference type="EMBL" id="MEA5367715.1"/>
    </source>
</evidence>
<organism evidence="1 2">
    <name type="scientific">Amycolatopsis heterodermiae</name>
    <dbReference type="NCBI Taxonomy" id="3110235"/>
    <lineage>
        <taxon>Bacteria</taxon>
        <taxon>Bacillati</taxon>
        <taxon>Actinomycetota</taxon>
        <taxon>Actinomycetes</taxon>
        <taxon>Pseudonocardiales</taxon>
        <taxon>Pseudonocardiaceae</taxon>
        <taxon>Amycolatopsis</taxon>
    </lineage>
</organism>
<protein>
    <recommendedName>
        <fullName evidence="3">YCII-related domain-containing protein</fullName>
    </recommendedName>
</protein>
<gene>
    <name evidence="1" type="ORF">VA596_49850</name>
</gene>